<comment type="pathway">
    <text evidence="1">Cell wall biogenesis; peptidoglycan recycling.</text>
</comment>
<dbReference type="HAMAP" id="MF_01270">
    <property type="entry name" value="AnhMurNAc_kinase"/>
    <property type="match status" value="1"/>
</dbReference>
<dbReference type="EC" id="2.7.1.170" evidence="1"/>
<keyword evidence="1 2" id="KW-0418">Kinase</keyword>
<dbReference type="Gene3D" id="3.30.420.40">
    <property type="match status" value="2"/>
</dbReference>
<dbReference type="GO" id="GO:0016301">
    <property type="term" value="F:kinase activity"/>
    <property type="evidence" value="ECO:0007669"/>
    <property type="project" value="UniProtKB-KW"/>
</dbReference>
<dbReference type="GO" id="GO:0016773">
    <property type="term" value="F:phosphotransferase activity, alcohol group as acceptor"/>
    <property type="evidence" value="ECO:0007669"/>
    <property type="project" value="UniProtKB-UniRule"/>
</dbReference>
<dbReference type="GO" id="GO:0005524">
    <property type="term" value="F:ATP binding"/>
    <property type="evidence" value="ECO:0007669"/>
    <property type="project" value="UniProtKB-UniRule"/>
</dbReference>
<comment type="caution">
    <text evidence="2">The sequence shown here is derived from an EMBL/GenBank/DDBJ whole genome shotgun (WGS) entry which is preliminary data.</text>
</comment>
<dbReference type="PANTHER" id="PTHR30605:SF0">
    <property type="entry name" value="ANHYDRO-N-ACETYLMURAMIC ACID KINASE"/>
    <property type="match status" value="1"/>
</dbReference>
<dbReference type="RefSeq" id="WP_270454859.1">
    <property type="nucleotide sequence ID" value="NZ_JADPIE010000007.1"/>
</dbReference>
<accession>A0A931F7D5</accession>
<evidence type="ECO:0000256" key="1">
    <source>
        <dbReference type="HAMAP-Rule" id="MF_01270"/>
    </source>
</evidence>
<keyword evidence="1" id="KW-0547">Nucleotide-binding</keyword>
<keyword evidence="1 2" id="KW-0808">Transferase</keyword>
<keyword evidence="3" id="KW-1185">Reference proteome</keyword>
<comment type="function">
    <text evidence="1">Catalyzes the specific phosphorylation of 1,6-anhydro-N-acetylmuramic acid (anhMurNAc) with the simultaneous cleavage of the 1,6-anhydro ring, generating MurNAc-6-P. Is required for the utilization of anhMurNAc either imported from the medium or derived from its own cell wall murein, and thus plays a role in cell wall recycling.</text>
</comment>
<reference evidence="2" key="1">
    <citation type="submission" date="2020-11" db="EMBL/GenBank/DDBJ databases">
        <title>Halonatronomonas betainensis gen. nov., sp. nov. a novel haloalkaliphilic representative of the family Halanaerobiacae capable of betaine degradation.</title>
        <authorList>
            <person name="Boltyanskaya Y."/>
            <person name="Kevbrin V."/>
            <person name="Detkova E."/>
            <person name="Grouzdev D.S."/>
            <person name="Koziaeva V."/>
            <person name="Zhilina T."/>
        </authorList>
    </citation>
    <scope>NUCLEOTIDE SEQUENCE</scope>
    <source>
        <strain evidence="2">Z-7014</strain>
    </source>
</reference>
<evidence type="ECO:0000313" key="3">
    <source>
        <dbReference type="Proteomes" id="UP000621436"/>
    </source>
</evidence>
<dbReference type="InterPro" id="IPR043129">
    <property type="entry name" value="ATPase_NBD"/>
</dbReference>
<organism evidence="2 3">
    <name type="scientific">Halonatronomonas betaini</name>
    <dbReference type="NCBI Taxonomy" id="2778430"/>
    <lineage>
        <taxon>Bacteria</taxon>
        <taxon>Bacillati</taxon>
        <taxon>Bacillota</taxon>
        <taxon>Clostridia</taxon>
        <taxon>Halanaerobiales</taxon>
        <taxon>Halarsenatibacteraceae</taxon>
        <taxon>Halonatronomonas</taxon>
    </lineage>
</organism>
<dbReference type="Pfam" id="PF03702">
    <property type="entry name" value="AnmK"/>
    <property type="match status" value="1"/>
</dbReference>
<sequence>MLKIAGIMSGTSLDGIDVAIIETDRFESSKVEIIDYFQKEYPAEIRERIDKMINNRHLDAGMVLEEVASLNLKLGELYAEAVRTASSKAGLQLSELDLIGCHGQTVFHKPGGSKTVSLQLGSGSVIAERTGVDTITNFRLKDIAAGGEGAPLVPLIDFLLYRSSHSHRFLVNIGGIANYTWLPADCNRRDVRGSDTGPGNMMIDAGVQLLTDGKSNYDKDGAIASQGELDQILYDRLFKHEFFDRAYPRSTGRYDFGRQYTEKMVKEAYARGVKDIDIIRTLTEFTASSLVESFQEELASEEMITLKKSDCLEVIISGGGSHNTTLLELIEKEISERFHNYRTDLISLADKDYSQYDIPAIDADQKEAVAFALLARESIMKRQGNLPSVTGAKNPVITGDLTPGDTADFE</sequence>
<evidence type="ECO:0000313" key="2">
    <source>
        <dbReference type="EMBL" id="MBF8437830.1"/>
    </source>
</evidence>
<comment type="similarity">
    <text evidence="1">Belongs to the anhydro-N-acetylmuramic acid kinase family.</text>
</comment>
<proteinExistence type="inferred from homology"/>
<dbReference type="AlphaFoldDB" id="A0A931F7D5"/>
<dbReference type="GO" id="GO:0097175">
    <property type="term" value="P:1,6-anhydro-N-acetyl-beta-muramic acid catabolic process"/>
    <property type="evidence" value="ECO:0007669"/>
    <property type="project" value="UniProtKB-UniRule"/>
</dbReference>
<gene>
    <name evidence="1" type="primary">anmK</name>
    <name evidence="2" type="ORF">I0Q91_12100</name>
</gene>
<dbReference type="EMBL" id="JADPIE010000007">
    <property type="protein sequence ID" value="MBF8437830.1"/>
    <property type="molecule type" value="Genomic_DNA"/>
</dbReference>
<protein>
    <recommendedName>
        <fullName evidence="1">Anhydro-N-acetylmuramic acid kinase</fullName>
        <ecNumber evidence="1">2.7.1.170</ecNumber>
    </recommendedName>
    <alternativeName>
        <fullName evidence="1">AnhMurNAc kinase</fullName>
    </alternativeName>
</protein>
<dbReference type="InterPro" id="IPR005338">
    <property type="entry name" value="Anhydro_N_Ac-Mur_kinase"/>
</dbReference>
<dbReference type="GO" id="GO:0006040">
    <property type="term" value="P:amino sugar metabolic process"/>
    <property type="evidence" value="ECO:0007669"/>
    <property type="project" value="InterPro"/>
</dbReference>
<feature type="binding site" evidence="1">
    <location>
        <begin position="10"/>
        <end position="17"/>
    </location>
    <ligand>
        <name>ATP</name>
        <dbReference type="ChEBI" id="CHEBI:30616"/>
    </ligand>
</feature>
<dbReference type="NCBIfam" id="NF007148">
    <property type="entry name" value="PRK09585.3-2"/>
    <property type="match status" value="1"/>
</dbReference>
<comment type="pathway">
    <text evidence="1">Amino-sugar metabolism; 1,6-anhydro-N-acetylmuramate degradation.</text>
</comment>
<keyword evidence="1" id="KW-0067">ATP-binding</keyword>
<comment type="catalytic activity">
    <reaction evidence="1">
        <text>1,6-anhydro-N-acetyl-beta-muramate + ATP + H2O = N-acetyl-D-muramate 6-phosphate + ADP + H(+)</text>
        <dbReference type="Rhea" id="RHEA:24952"/>
        <dbReference type="ChEBI" id="CHEBI:15377"/>
        <dbReference type="ChEBI" id="CHEBI:15378"/>
        <dbReference type="ChEBI" id="CHEBI:30616"/>
        <dbReference type="ChEBI" id="CHEBI:58690"/>
        <dbReference type="ChEBI" id="CHEBI:58722"/>
        <dbReference type="ChEBI" id="CHEBI:456216"/>
        <dbReference type="EC" id="2.7.1.170"/>
    </reaction>
</comment>
<dbReference type="GO" id="GO:0009254">
    <property type="term" value="P:peptidoglycan turnover"/>
    <property type="evidence" value="ECO:0007669"/>
    <property type="project" value="UniProtKB-UniRule"/>
</dbReference>
<dbReference type="Proteomes" id="UP000621436">
    <property type="component" value="Unassembled WGS sequence"/>
</dbReference>
<name>A0A931F7D5_9FIRM</name>
<dbReference type="SUPFAM" id="SSF53067">
    <property type="entry name" value="Actin-like ATPase domain"/>
    <property type="match status" value="1"/>
</dbReference>
<keyword evidence="1" id="KW-0119">Carbohydrate metabolism</keyword>
<dbReference type="PANTHER" id="PTHR30605">
    <property type="entry name" value="ANHYDRO-N-ACETYLMURAMIC ACID KINASE"/>
    <property type="match status" value="1"/>
</dbReference>